<feature type="signal peptide" evidence="1">
    <location>
        <begin position="1"/>
        <end position="36"/>
    </location>
</feature>
<evidence type="ECO:0000256" key="1">
    <source>
        <dbReference type="SAM" id="SignalP"/>
    </source>
</evidence>
<accession>A0A3M6V8R1</accession>
<comment type="caution">
    <text evidence="2">The sequence shown here is derived from an EMBL/GenBank/DDBJ whole genome shotgun (WGS) entry which is preliminary data.</text>
</comment>
<gene>
    <name evidence="2" type="ORF">DD238_007274</name>
</gene>
<evidence type="ECO:0000313" key="2">
    <source>
        <dbReference type="EMBL" id="RMX62829.1"/>
    </source>
</evidence>
<dbReference type="Proteomes" id="UP000282087">
    <property type="component" value="Unassembled WGS sequence"/>
</dbReference>
<evidence type="ECO:0000313" key="3">
    <source>
        <dbReference type="Proteomes" id="UP000282087"/>
    </source>
</evidence>
<organism evidence="2 3">
    <name type="scientific">Peronospora effusa</name>
    <dbReference type="NCBI Taxonomy" id="542832"/>
    <lineage>
        <taxon>Eukaryota</taxon>
        <taxon>Sar</taxon>
        <taxon>Stramenopiles</taxon>
        <taxon>Oomycota</taxon>
        <taxon>Peronosporomycetes</taxon>
        <taxon>Peronosporales</taxon>
        <taxon>Peronosporaceae</taxon>
        <taxon>Peronospora</taxon>
    </lineage>
</organism>
<dbReference type="AlphaFoldDB" id="A0A3M6V8R1"/>
<proteinExistence type="predicted"/>
<keyword evidence="3" id="KW-1185">Reference proteome</keyword>
<name>A0A3M6V8R1_9STRA</name>
<sequence length="72" mass="8013">MIRKRCGTSTTSVDGTLHSWVLLIYLWSMKQKGVNAAEEILNNKKIVGIMAKPREPLKNDIIAFILQSEAAA</sequence>
<dbReference type="EMBL" id="QLLG01000498">
    <property type="protein sequence ID" value="RMX62829.1"/>
    <property type="molecule type" value="Genomic_DNA"/>
</dbReference>
<feature type="chain" id="PRO_5018005303" evidence="1">
    <location>
        <begin position="37"/>
        <end position="72"/>
    </location>
</feature>
<reference evidence="2 3" key="1">
    <citation type="submission" date="2018-06" db="EMBL/GenBank/DDBJ databases">
        <title>Comparative genomics of downy mildews reveals potential adaptations to biotrophy.</title>
        <authorList>
            <person name="Fletcher K."/>
            <person name="Klosterman S.J."/>
            <person name="Derevnina L."/>
            <person name="Martin F."/>
            <person name="Koike S."/>
            <person name="Reyes Chin-Wo S."/>
            <person name="Mou B."/>
            <person name="Michelmore R."/>
        </authorList>
    </citation>
    <scope>NUCLEOTIDE SEQUENCE [LARGE SCALE GENOMIC DNA]</scope>
    <source>
        <strain evidence="2 3">R14</strain>
    </source>
</reference>
<protein>
    <submittedName>
        <fullName evidence="2">Uncharacterized protein</fullName>
    </submittedName>
</protein>
<keyword evidence="1" id="KW-0732">Signal</keyword>